<gene>
    <name evidence="11" type="ORF">CCM_09083</name>
</gene>
<feature type="transmembrane region" description="Helical" evidence="10">
    <location>
        <begin position="483"/>
        <end position="502"/>
    </location>
</feature>
<dbReference type="VEuPathDB" id="FungiDB:CCM_09083"/>
<evidence type="ECO:0000313" key="11">
    <source>
        <dbReference type="EMBL" id="EGX89035.1"/>
    </source>
</evidence>
<feature type="transmembrane region" description="Helical" evidence="10">
    <location>
        <begin position="180"/>
        <end position="201"/>
    </location>
</feature>
<proteinExistence type="inferred from homology"/>
<dbReference type="GeneID" id="18171086"/>
<dbReference type="Proteomes" id="UP000001610">
    <property type="component" value="Unassembled WGS sequence"/>
</dbReference>
<keyword evidence="7 8" id="KW-0472">Membrane</keyword>
<dbReference type="HOGENOM" id="CLU_026016_2_1_1"/>
<dbReference type="FunCoup" id="G3JT39">
    <property type="interactions" value="26"/>
</dbReference>
<feature type="transmembrane region" description="Helical" evidence="10">
    <location>
        <begin position="377"/>
        <end position="393"/>
    </location>
</feature>
<evidence type="ECO:0000256" key="7">
    <source>
        <dbReference type="ARBA" id="ARBA00023136"/>
    </source>
</evidence>
<feature type="transmembrane region" description="Helical" evidence="10">
    <location>
        <begin position="152"/>
        <end position="174"/>
    </location>
</feature>
<evidence type="ECO:0000256" key="5">
    <source>
        <dbReference type="ARBA" id="ARBA00022692"/>
    </source>
</evidence>
<dbReference type="GO" id="GO:0022857">
    <property type="term" value="F:transmembrane transporter activity"/>
    <property type="evidence" value="ECO:0007669"/>
    <property type="project" value="InterPro"/>
</dbReference>
<dbReference type="PANTHER" id="PTHR31806:SF16">
    <property type="entry name" value="PURINE-CYTOSINE TRANSPORTER (EUROFUNG)"/>
    <property type="match status" value="1"/>
</dbReference>
<dbReference type="GO" id="GO:0005886">
    <property type="term" value="C:plasma membrane"/>
    <property type="evidence" value="ECO:0007669"/>
    <property type="project" value="TreeGrafter"/>
</dbReference>
<dbReference type="OrthoDB" id="2116389at2759"/>
<dbReference type="Gene3D" id="1.10.4160.10">
    <property type="entry name" value="Hydantoin permease"/>
    <property type="match status" value="1"/>
</dbReference>
<evidence type="ECO:0000256" key="6">
    <source>
        <dbReference type="ARBA" id="ARBA00022989"/>
    </source>
</evidence>
<keyword evidence="3 8" id="KW-0813">Transport</keyword>
<dbReference type="KEGG" id="cmt:CCM_09083"/>
<comment type="subcellular location">
    <subcellularLocation>
        <location evidence="1">Membrane</location>
        <topology evidence="1">Multi-pass membrane protein</topology>
    </subcellularLocation>
</comment>
<keyword evidence="5 10" id="KW-0812">Transmembrane</keyword>
<dbReference type="eggNOG" id="ENOG502QR29">
    <property type="taxonomic scope" value="Eukaryota"/>
</dbReference>
<evidence type="ECO:0000256" key="1">
    <source>
        <dbReference type="ARBA" id="ARBA00004141"/>
    </source>
</evidence>
<keyword evidence="4" id="KW-0597">Phosphoprotein</keyword>
<evidence type="ECO:0000256" key="4">
    <source>
        <dbReference type="ARBA" id="ARBA00022553"/>
    </source>
</evidence>
<keyword evidence="12" id="KW-1185">Reference proteome</keyword>
<organism evidence="11 12">
    <name type="scientific">Cordyceps militaris (strain CM01)</name>
    <name type="common">Caterpillar fungus</name>
    <dbReference type="NCBI Taxonomy" id="983644"/>
    <lineage>
        <taxon>Eukaryota</taxon>
        <taxon>Fungi</taxon>
        <taxon>Dikarya</taxon>
        <taxon>Ascomycota</taxon>
        <taxon>Pezizomycotina</taxon>
        <taxon>Sordariomycetes</taxon>
        <taxon>Hypocreomycetidae</taxon>
        <taxon>Hypocreales</taxon>
        <taxon>Cordycipitaceae</taxon>
        <taxon>Cordyceps</taxon>
    </lineage>
</organism>
<dbReference type="OMA" id="YERWAWV"/>
<dbReference type="InParanoid" id="G3JT39"/>
<feature type="transmembrane region" description="Helical" evidence="10">
    <location>
        <begin position="213"/>
        <end position="232"/>
    </location>
</feature>
<dbReference type="Pfam" id="PF02133">
    <property type="entry name" value="Transp_cyt_pur"/>
    <property type="match status" value="1"/>
</dbReference>
<protein>
    <submittedName>
        <fullName evidence="11">Nucleoside transporter, putative</fullName>
    </submittedName>
</protein>
<dbReference type="STRING" id="983644.G3JT39"/>
<feature type="transmembrane region" description="Helical" evidence="10">
    <location>
        <begin position="399"/>
        <end position="421"/>
    </location>
</feature>
<evidence type="ECO:0000256" key="10">
    <source>
        <dbReference type="SAM" id="Phobius"/>
    </source>
</evidence>
<dbReference type="GO" id="GO:0000329">
    <property type="term" value="C:fungal-type vacuole membrane"/>
    <property type="evidence" value="ECO:0007669"/>
    <property type="project" value="TreeGrafter"/>
</dbReference>
<feature type="transmembrane region" description="Helical" evidence="10">
    <location>
        <begin position="252"/>
        <end position="272"/>
    </location>
</feature>
<evidence type="ECO:0000256" key="8">
    <source>
        <dbReference type="PIRNR" id="PIRNR002744"/>
    </source>
</evidence>
<evidence type="ECO:0000256" key="2">
    <source>
        <dbReference type="ARBA" id="ARBA00008974"/>
    </source>
</evidence>
<dbReference type="GO" id="GO:0015851">
    <property type="term" value="P:nucleobase transport"/>
    <property type="evidence" value="ECO:0007669"/>
    <property type="project" value="UniProtKB-ARBA"/>
</dbReference>
<evidence type="ECO:0000256" key="9">
    <source>
        <dbReference type="SAM" id="MobiDB-lite"/>
    </source>
</evidence>
<dbReference type="PANTHER" id="PTHR31806">
    <property type="entry name" value="PURINE-CYTOSINE PERMEASE FCY2-RELATED"/>
    <property type="match status" value="1"/>
</dbReference>
<feature type="region of interest" description="Disordered" evidence="9">
    <location>
        <begin position="1"/>
        <end position="33"/>
    </location>
</feature>
<feature type="transmembrane region" description="Helical" evidence="10">
    <location>
        <begin position="318"/>
        <end position="337"/>
    </location>
</feature>
<feature type="transmembrane region" description="Helical" evidence="10">
    <location>
        <begin position="284"/>
        <end position="306"/>
    </location>
</feature>
<name>G3JT39_CORMM</name>
<sequence length="509" mass="55245">MSALRNHDSASASLRFAETQSPNTTKAESHGPRFASQLQRWSAWVEGLAGFESRGIRRVAPEERHAPSLSNHVQVFLLWLSANLSLNNLGAGLLGPLLLGLGFRDAAVCAVSGAFFGSLSTAYMCTWGPQSGNRTMVALRFFMGYWPAKIPCLLNIILMIGYCTIDAIIAGQVLSAVSGGGMSIAVGVVVISAVCWVIATFGMYPFQIYERYAWLPQVIVLSILIGCAGPYFDTAAPNTVFGAQLAAARLTYFSLCSYVPNSWAAAAADFYVYYPEKTSRRSIFCLTLAGLWTAFSLVYLVAIGLATGIAHRPAWAEANAVSAGALIVAAFAPLQGFGKACAVVMSLGVIANSVPGTYSSSLGCQTLGRYGKMVPRWIWSCILVLIQLVLGLAGRQNLFAIYSNFVALMGYWIEFMVCICLEEQLIFHRNRGWDWAQWENKKYLPQGWAALLGFLVGWVGAVLGMSQAWYVGSLSKLASGADLGMWIGFAMTMLTFAPLRYLELRFVGR</sequence>
<dbReference type="InterPro" id="IPR001248">
    <property type="entry name" value="Pur-cyt_permease"/>
</dbReference>
<feature type="transmembrane region" description="Helical" evidence="10">
    <location>
        <begin position="448"/>
        <end position="471"/>
    </location>
</feature>
<dbReference type="AlphaFoldDB" id="G3JT39"/>
<dbReference type="InterPro" id="IPR026030">
    <property type="entry name" value="Pur-cyt_permease_Fcy2/21/22"/>
</dbReference>
<accession>G3JT39</accession>
<dbReference type="EMBL" id="JH126405">
    <property type="protein sequence ID" value="EGX89035.1"/>
    <property type="molecule type" value="Genomic_DNA"/>
</dbReference>
<dbReference type="RefSeq" id="XP_006674280.1">
    <property type="nucleotide sequence ID" value="XM_006674217.1"/>
</dbReference>
<comment type="similarity">
    <text evidence="2 8">Belongs to the purine-cytosine permease (2.A.39) family.</text>
</comment>
<evidence type="ECO:0000313" key="12">
    <source>
        <dbReference type="Proteomes" id="UP000001610"/>
    </source>
</evidence>
<reference evidence="11 12" key="1">
    <citation type="journal article" date="2011" name="Genome Biol.">
        <title>Genome sequence of the insect pathogenic fungus Cordyceps militaris, a valued traditional Chinese medicine.</title>
        <authorList>
            <person name="Zheng P."/>
            <person name="Xia Y."/>
            <person name="Xiao G."/>
            <person name="Xiong C."/>
            <person name="Hu X."/>
            <person name="Zhang S."/>
            <person name="Zheng H."/>
            <person name="Huang Y."/>
            <person name="Zhou Y."/>
            <person name="Wang S."/>
            <person name="Zhao G.P."/>
            <person name="Liu X."/>
            <person name="St Leger R.J."/>
            <person name="Wang C."/>
        </authorList>
    </citation>
    <scope>NUCLEOTIDE SEQUENCE [LARGE SCALE GENOMIC DNA]</scope>
    <source>
        <strain evidence="11 12">CM01</strain>
    </source>
</reference>
<dbReference type="PIRSF" id="PIRSF002744">
    <property type="entry name" value="Pur-cyt_permease"/>
    <property type="match status" value="1"/>
</dbReference>
<keyword evidence="6 10" id="KW-1133">Transmembrane helix</keyword>
<evidence type="ECO:0000256" key="3">
    <source>
        <dbReference type="ARBA" id="ARBA00022448"/>
    </source>
</evidence>
<dbReference type="FunFam" id="1.10.4160.10:FF:000002">
    <property type="entry name" value="Purine-cytosine permease fcyB"/>
    <property type="match status" value="1"/>
</dbReference>